<dbReference type="PANTHER" id="PTHR33337">
    <property type="entry name" value="GFA DOMAIN-CONTAINING PROTEIN"/>
    <property type="match status" value="1"/>
</dbReference>
<accession>A0A841L6K1</accession>
<keyword evidence="7" id="KW-1185">Reference proteome</keyword>
<dbReference type="GO" id="GO:0046872">
    <property type="term" value="F:metal ion binding"/>
    <property type="evidence" value="ECO:0007669"/>
    <property type="project" value="UniProtKB-KW"/>
</dbReference>
<evidence type="ECO:0000256" key="1">
    <source>
        <dbReference type="ARBA" id="ARBA00005495"/>
    </source>
</evidence>
<organism evidence="6 7">
    <name type="scientific">Polymorphobacter multimanifer</name>
    <dbReference type="NCBI Taxonomy" id="1070431"/>
    <lineage>
        <taxon>Bacteria</taxon>
        <taxon>Pseudomonadati</taxon>
        <taxon>Pseudomonadota</taxon>
        <taxon>Alphaproteobacteria</taxon>
        <taxon>Sphingomonadales</taxon>
        <taxon>Sphingosinicellaceae</taxon>
        <taxon>Polymorphobacter</taxon>
    </lineage>
</organism>
<dbReference type="RefSeq" id="WP_184199699.1">
    <property type="nucleotide sequence ID" value="NZ_JACIIV010000015.1"/>
</dbReference>
<protein>
    <recommendedName>
        <fullName evidence="5">CENP-V/GFA domain-containing protein</fullName>
    </recommendedName>
</protein>
<dbReference type="InterPro" id="IPR011057">
    <property type="entry name" value="Mss4-like_sf"/>
</dbReference>
<dbReference type="EMBL" id="JACIIV010000015">
    <property type="protein sequence ID" value="MBB6228050.1"/>
    <property type="molecule type" value="Genomic_DNA"/>
</dbReference>
<dbReference type="PROSITE" id="PS51891">
    <property type="entry name" value="CENP_V_GFA"/>
    <property type="match status" value="1"/>
</dbReference>
<comment type="caution">
    <text evidence="6">The sequence shown here is derived from an EMBL/GenBank/DDBJ whole genome shotgun (WGS) entry which is preliminary data.</text>
</comment>
<dbReference type="Pfam" id="PF04828">
    <property type="entry name" value="GFA"/>
    <property type="match status" value="1"/>
</dbReference>
<name>A0A841L6K1_9SPHN</name>
<proteinExistence type="inferred from homology"/>
<sequence length="137" mass="14723">MSAEGLAGGCHCGRIRFAVPLSALLGTGYCHCSICRRLSGGPVNAWVAVDPQALRVEGDPRRYRSSATGTRAFCDDCGGQLWFAPDDGSFITLNATGFDDPEAHAVRPTLHVYEADRLCWFDIADKLPRHAGGSQPD</sequence>
<reference evidence="6 7" key="1">
    <citation type="submission" date="2020-08" db="EMBL/GenBank/DDBJ databases">
        <title>Genomic Encyclopedia of Type Strains, Phase IV (KMG-IV): sequencing the most valuable type-strain genomes for metagenomic binning, comparative biology and taxonomic classification.</title>
        <authorList>
            <person name="Goeker M."/>
        </authorList>
    </citation>
    <scope>NUCLEOTIDE SEQUENCE [LARGE SCALE GENOMIC DNA]</scope>
    <source>
        <strain evidence="6 7">DSM 102189</strain>
    </source>
</reference>
<evidence type="ECO:0000256" key="2">
    <source>
        <dbReference type="ARBA" id="ARBA00022723"/>
    </source>
</evidence>
<dbReference type="SUPFAM" id="SSF51316">
    <property type="entry name" value="Mss4-like"/>
    <property type="match status" value="1"/>
</dbReference>
<dbReference type="PANTHER" id="PTHR33337:SF40">
    <property type="entry name" value="CENP-V_GFA DOMAIN-CONTAINING PROTEIN-RELATED"/>
    <property type="match status" value="1"/>
</dbReference>
<gene>
    <name evidence="6" type="ORF">FHS79_002235</name>
</gene>
<evidence type="ECO:0000313" key="7">
    <source>
        <dbReference type="Proteomes" id="UP000538147"/>
    </source>
</evidence>
<dbReference type="AlphaFoldDB" id="A0A841L6K1"/>
<evidence type="ECO:0000313" key="6">
    <source>
        <dbReference type="EMBL" id="MBB6228050.1"/>
    </source>
</evidence>
<feature type="domain" description="CENP-V/GFA" evidence="5">
    <location>
        <begin position="6"/>
        <end position="114"/>
    </location>
</feature>
<evidence type="ECO:0000256" key="4">
    <source>
        <dbReference type="ARBA" id="ARBA00023239"/>
    </source>
</evidence>
<evidence type="ECO:0000256" key="3">
    <source>
        <dbReference type="ARBA" id="ARBA00022833"/>
    </source>
</evidence>
<comment type="similarity">
    <text evidence="1">Belongs to the Gfa family.</text>
</comment>
<keyword evidence="3" id="KW-0862">Zinc</keyword>
<dbReference type="GO" id="GO:0016846">
    <property type="term" value="F:carbon-sulfur lyase activity"/>
    <property type="evidence" value="ECO:0007669"/>
    <property type="project" value="InterPro"/>
</dbReference>
<keyword evidence="2" id="KW-0479">Metal-binding</keyword>
<evidence type="ECO:0000259" key="5">
    <source>
        <dbReference type="PROSITE" id="PS51891"/>
    </source>
</evidence>
<dbReference type="InterPro" id="IPR006913">
    <property type="entry name" value="CENP-V/GFA"/>
</dbReference>
<keyword evidence="4" id="KW-0456">Lyase</keyword>
<dbReference type="Proteomes" id="UP000538147">
    <property type="component" value="Unassembled WGS sequence"/>
</dbReference>
<dbReference type="Gene3D" id="3.90.1590.10">
    <property type="entry name" value="glutathione-dependent formaldehyde- activating enzyme (gfa)"/>
    <property type="match status" value="1"/>
</dbReference>